<feature type="transmembrane region" description="Helical" evidence="1">
    <location>
        <begin position="56"/>
        <end position="76"/>
    </location>
</feature>
<dbReference type="EMBL" id="MSIF01000001">
    <property type="protein sequence ID" value="OLF13884.1"/>
    <property type="molecule type" value="Genomic_DNA"/>
</dbReference>
<keyword evidence="1" id="KW-1133">Transmembrane helix</keyword>
<keyword evidence="1" id="KW-0812">Transmembrane</keyword>
<reference evidence="2 3" key="1">
    <citation type="submission" date="2016-12" db="EMBL/GenBank/DDBJ databases">
        <title>The draft genome sequence of Actinophytocola xinjiangensis.</title>
        <authorList>
            <person name="Wang W."/>
            <person name="Yuan L."/>
        </authorList>
    </citation>
    <scope>NUCLEOTIDE SEQUENCE [LARGE SCALE GENOMIC DNA]</scope>
    <source>
        <strain evidence="2 3">CGMCC 4.4663</strain>
    </source>
</reference>
<organism evidence="2 3">
    <name type="scientific">Actinophytocola xinjiangensis</name>
    <dbReference type="NCBI Taxonomy" id="485602"/>
    <lineage>
        <taxon>Bacteria</taxon>
        <taxon>Bacillati</taxon>
        <taxon>Actinomycetota</taxon>
        <taxon>Actinomycetes</taxon>
        <taxon>Pseudonocardiales</taxon>
        <taxon>Pseudonocardiaceae</taxon>
    </lineage>
</organism>
<evidence type="ECO:0000313" key="2">
    <source>
        <dbReference type="EMBL" id="OLF13884.1"/>
    </source>
</evidence>
<accession>A0A7Z1AZU3</accession>
<evidence type="ECO:0000256" key="1">
    <source>
        <dbReference type="SAM" id="Phobius"/>
    </source>
</evidence>
<name>A0A7Z1AZU3_9PSEU</name>
<keyword evidence="1" id="KW-0472">Membrane</keyword>
<protein>
    <submittedName>
        <fullName evidence="2">Uncharacterized protein</fullName>
    </submittedName>
</protein>
<comment type="caution">
    <text evidence="2">The sequence shown here is derived from an EMBL/GenBank/DDBJ whole genome shotgun (WGS) entry which is preliminary data.</text>
</comment>
<proteinExistence type="predicted"/>
<feature type="transmembrane region" description="Helical" evidence="1">
    <location>
        <begin position="28"/>
        <end position="49"/>
    </location>
</feature>
<gene>
    <name evidence="2" type="ORF">BLA60_01480</name>
</gene>
<dbReference type="Proteomes" id="UP000185696">
    <property type="component" value="Unassembled WGS sequence"/>
</dbReference>
<dbReference type="AlphaFoldDB" id="A0A7Z1AZU3"/>
<evidence type="ECO:0000313" key="3">
    <source>
        <dbReference type="Proteomes" id="UP000185696"/>
    </source>
</evidence>
<sequence length="177" mass="18895">MALAVALVAAAALGTARPGGFVVFDQLARPFLFGVAALALLAVAGWLTVRERVSRTVLTGLLAVVALGWAGLGLLAQGMRTELTELSRHRSPDGDREVRVLRGSNIIDPTWELRVRSGGGLAEREWDLGCVNSDQHTFTRVEWTGRDGLRVWLSVGSVTVTLDGGTGRPSRVLSYGC</sequence>
<keyword evidence="3" id="KW-1185">Reference proteome</keyword>